<sequence>MRFLVLFITILICSNTIKAQKLYSESGDFYEKSKRSVVDHAKLGVFYELKFRKDSTKLDDYTEAQTVLMVSDKHLLFSDYNRLALDSINDYLASSKQNKKDQKAREEWMQAIKKWTFFFVTLTDLEEQKTTVQTYDVLRSYEYTYPTPQMDWQLVSGDSIINQRACKKAICSFAGRNYIAWYTETIALPYGPYLFTGLPGLIMEIHDEGRNWIFTNNGVGKMPQYSDMYLYKKRYIKDLIVTTRENALTGYRNDIEDFDNLSIEIFKVRVEKNGQMVTPEANNPKRPSNMLELQW</sequence>
<proteinExistence type="predicted"/>
<dbReference type="OrthoDB" id="1440774at2"/>
<dbReference type="Pfam" id="PF09697">
    <property type="entry name" value="Porph_ging"/>
    <property type="match status" value="1"/>
</dbReference>
<dbReference type="InterPro" id="IPR005901">
    <property type="entry name" value="GLPGLI"/>
</dbReference>
<dbReference type="EMBL" id="VZAD01000038">
    <property type="protein sequence ID" value="MQP11260.1"/>
    <property type="molecule type" value="Genomic_DNA"/>
</dbReference>
<evidence type="ECO:0000313" key="3">
    <source>
        <dbReference type="Proteomes" id="UP000384372"/>
    </source>
</evidence>
<dbReference type="NCBIfam" id="TIGR01200">
    <property type="entry name" value="GLPGLI"/>
    <property type="match status" value="1"/>
</dbReference>
<dbReference type="AlphaFoldDB" id="A0A6A7W9Y8"/>
<name>A0A6A7W9Y8_9BACT</name>
<dbReference type="Proteomes" id="UP000384372">
    <property type="component" value="Unassembled WGS sequence"/>
</dbReference>
<organism evidence="2 3">
    <name type="scientific">Segatella copri</name>
    <dbReference type="NCBI Taxonomy" id="165179"/>
    <lineage>
        <taxon>Bacteria</taxon>
        <taxon>Pseudomonadati</taxon>
        <taxon>Bacteroidota</taxon>
        <taxon>Bacteroidia</taxon>
        <taxon>Bacteroidales</taxon>
        <taxon>Prevotellaceae</taxon>
        <taxon>Segatella</taxon>
    </lineage>
</organism>
<protein>
    <submittedName>
        <fullName evidence="2">GLPGLI family protein</fullName>
    </submittedName>
</protein>
<reference evidence="2 3" key="1">
    <citation type="submission" date="2019-09" db="EMBL/GenBank/DDBJ databases">
        <title>Distinct polysaccharide growth profiles of human intestinal Prevotella copri isolates.</title>
        <authorList>
            <person name="Fehlner-Peach H."/>
            <person name="Magnabosco C."/>
            <person name="Raghavan V."/>
            <person name="Scher J.U."/>
            <person name="Tett A."/>
            <person name="Cox L.M."/>
            <person name="Gottsegen C."/>
            <person name="Watters A."/>
            <person name="Wiltshire- Gordon J.D."/>
            <person name="Segata N."/>
            <person name="Bonneau R."/>
            <person name="Littman D.R."/>
        </authorList>
    </citation>
    <scope>NUCLEOTIDE SEQUENCE [LARGE SCALE GENOMIC DNA]</scope>
    <source>
        <strain evidence="3">iAQ1173</strain>
    </source>
</reference>
<accession>A0A6A7W9Y8</accession>
<dbReference type="RefSeq" id="WP_158463036.1">
    <property type="nucleotide sequence ID" value="NZ_VZAD01000038.1"/>
</dbReference>
<evidence type="ECO:0000313" key="2">
    <source>
        <dbReference type="EMBL" id="MQP11260.1"/>
    </source>
</evidence>
<gene>
    <name evidence="2" type="ORF">F7D20_04615</name>
</gene>
<keyword evidence="3" id="KW-1185">Reference proteome</keyword>
<evidence type="ECO:0000256" key="1">
    <source>
        <dbReference type="SAM" id="MobiDB-lite"/>
    </source>
</evidence>
<comment type="caution">
    <text evidence="2">The sequence shown here is derived from an EMBL/GenBank/DDBJ whole genome shotgun (WGS) entry which is preliminary data.</text>
</comment>
<feature type="region of interest" description="Disordered" evidence="1">
    <location>
        <begin position="276"/>
        <end position="295"/>
    </location>
</feature>